<feature type="binding site" evidence="6">
    <location>
        <position position="114"/>
    </location>
    <ligand>
        <name>substrate</name>
    </ligand>
</feature>
<dbReference type="SUPFAM" id="SSF52091">
    <property type="entry name" value="SpoIIaa-like"/>
    <property type="match status" value="1"/>
</dbReference>
<evidence type="ECO:0000313" key="9">
    <source>
        <dbReference type="Proteomes" id="UP000712045"/>
    </source>
</evidence>
<evidence type="ECO:0000256" key="4">
    <source>
        <dbReference type="ARBA" id="ARBA00022801"/>
    </source>
</evidence>
<gene>
    <name evidence="6" type="primary">glsA</name>
    <name evidence="8" type="ORF">JS521_11860</name>
</gene>
<dbReference type="Proteomes" id="UP000712045">
    <property type="component" value="Unassembled WGS sequence"/>
</dbReference>
<evidence type="ECO:0000256" key="3">
    <source>
        <dbReference type="ARBA" id="ARBA00012918"/>
    </source>
</evidence>
<comment type="catalytic activity">
    <reaction evidence="5 6">
        <text>L-glutamine + H2O = L-glutamate + NH4(+)</text>
        <dbReference type="Rhea" id="RHEA:15889"/>
        <dbReference type="ChEBI" id="CHEBI:15377"/>
        <dbReference type="ChEBI" id="CHEBI:28938"/>
        <dbReference type="ChEBI" id="CHEBI:29985"/>
        <dbReference type="ChEBI" id="CHEBI:58359"/>
        <dbReference type="EC" id="3.5.1.2"/>
    </reaction>
</comment>
<dbReference type="NCBIfam" id="NF002134">
    <property type="entry name" value="PRK00971.1-4"/>
    <property type="match status" value="1"/>
</dbReference>
<dbReference type="InterPro" id="IPR002645">
    <property type="entry name" value="STAS_dom"/>
</dbReference>
<dbReference type="Gene3D" id="3.30.750.24">
    <property type="entry name" value="STAS domain"/>
    <property type="match status" value="1"/>
</dbReference>
<evidence type="ECO:0000259" key="7">
    <source>
        <dbReference type="PROSITE" id="PS50801"/>
    </source>
</evidence>
<dbReference type="EMBL" id="JAFEUF010000044">
    <property type="protein sequence ID" value="MBM7054538.1"/>
    <property type="molecule type" value="Genomic_DNA"/>
</dbReference>
<dbReference type="InterPro" id="IPR015868">
    <property type="entry name" value="Glutaminase"/>
</dbReference>
<dbReference type="HAMAP" id="MF_00313">
    <property type="entry name" value="Glutaminase"/>
    <property type="match status" value="1"/>
</dbReference>
<protein>
    <recommendedName>
        <fullName evidence="3 6">Glutaminase</fullName>
        <ecNumber evidence="3 6">3.5.1.2</ecNumber>
    </recommendedName>
</protein>
<dbReference type="Pfam" id="PF04960">
    <property type="entry name" value="Glutaminase"/>
    <property type="match status" value="1"/>
</dbReference>
<feature type="binding site" evidence="6">
    <location>
        <position position="64"/>
    </location>
    <ligand>
        <name>substrate</name>
    </ligand>
</feature>
<reference evidence="8 9" key="1">
    <citation type="submission" date="2021-02" db="EMBL/GenBank/DDBJ databases">
        <title>Genome Streptomyces sp. RHZ10.</title>
        <authorList>
            <person name="Besaury L."/>
        </authorList>
    </citation>
    <scope>NUCLEOTIDE SEQUENCE [LARGE SCALE GENOMIC DNA]</scope>
    <source>
        <strain evidence="8 9">RHZ10</strain>
    </source>
</reference>
<name>A0ABS2HW22_9ACTN</name>
<dbReference type="Gene3D" id="3.40.710.10">
    <property type="entry name" value="DD-peptidase/beta-lactamase superfamily"/>
    <property type="match status" value="1"/>
</dbReference>
<dbReference type="InterPro" id="IPR012338">
    <property type="entry name" value="Beta-lactam/transpept-like"/>
</dbReference>
<dbReference type="InterPro" id="IPR036513">
    <property type="entry name" value="STAS_dom_sf"/>
</dbReference>
<keyword evidence="4 6" id="KW-0378">Hydrolase</keyword>
<evidence type="ECO:0000256" key="2">
    <source>
        <dbReference type="ARBA" id="ARBA00011881"/>
    </source>
</evidence>
<proteinExistence type="inferred from homology"/>
<comment type="similarity">
    <text evidence="1 6">Belongs to the glutaminase family.</text>
</comment>
<evidence type="ECO:0000313" key="8">
    <source>
        <dbReference type="EMBL" id="MBM7054538.1"/>
    </source>
</evidence>
<dbReference type="PROSITE" id="PS50801">
    <property type="entry name" value="STAS"/>
    <property type="match status" value="1"/>
</dbReference>
<feature type="binding site" evidence="6">
    <location>
        <position position="167"/>
    </location>
    <ligand>
        <name>substrate</name>
    </ligand>
</feature>
<dbReference type="GO" id="GO:0004359">
    <property type="term" value="F:glutaminase activity"/>
    <property type="evidence" value="ECO:0007669"/>
    <property type="project" value="UniProtKB-EC"/>
</dbReference>
<comment type="caution">
    <text evidence="8">The sequence shown here is derived from an EMBL/GenBank/DDBJ whole genome shotgun (WGS) entry which is preliminary data.</text>
</comment>
<organism evidence="8 9">
    <name type="scientific">Streptomyces durocortorensis</name>
    <dbReference type="NCBI Taxonomy" id="2811104"/>
    <lineage>
        <taxon>Bacteria</taxon>
        <taxon>Bacillati</taxon>
        <taxon>Actinomycetota</taxon>
        <taxon>Actinomycetes</taxon>
        <taxon>Kitasatosporales</taxon>
        <taxon>Streptomycetaceae</taxon>
        <taxon>Streptomyces</taxon>
    </lineage>
</organism>
<keyword evidence="6" id="KW-0007">Acetylation</keyword>
<keyword evidence="9" id="KW-1185">Reference proteome</keyword>
<feature type="binding site" evidence="6">
    <location>
        <position position="261"/>
    </location>
    <ligand>
        <name>substrate</name>
    </ligand>
</feature>
<feature type="binding site" evidence="6">
    <location>
        <position position="191"/>
    </location>
    <ligand>
        <name>substrate</name>
    </ligand>
</feature>
<dbReference type="SUPFAM" id="SSF56601">
    <property type="entry name" value="beta-lactamase/transpeptidase-like"/>
    <property type="match status" value="1"/>
</dbReference>
<dbReference type="EC" id="3.5.1.2" evidence="3 6"/>
<dbReference type="PANTHER" id="PTHR12544:SF29">
    <property type="entry name" value="GLUTAMINASE"/>
    <property type="match status" value="1"/>
</dbReference>
<dbReference type="NCBIfam" id="TIGR03814">
    <property type="entry name" value="Gln_ase"/>
    <property type="match status" value="1"/>
</dbReference>
<evidence type="ECO:0000256" key="6">
    <source>
        <dbReference type="HAMAP-Rule" id="MF_00313"/>
    </source>
</evidence>
<evidence type="ECO:0000256" key="1">
    <source>
        <dbReference type="ARBA" id="ARBA00011076"/>
    </source>
</evidence>
<evidence type="ECO:0000256" key="5">
    <source>
        <dbReference type="ARBA" id="ARBA00049534"/>
    </source>
</evidence>
<sequence>MRPIIPDYLAEVLGQVEPDASGKPAADNPQLAAADPERLGAAFATVDGQLHGAGDIDVPFTIQSISKPFAYALALADRGFGPVLAKVGVEPSGEAFNEISLEDGTGRPLNPMINAGAITVHSLVAEAGSGPAERVRRVLDGLSAFAGRQLDMDEKVCASEMEHAHRNLAIGHMLRSHDILTEDVGAVVDGYTRQCSVLVTTRDLAMMAATLANRGVNPLSGEQVVPEGVVRQVLSVMFSCGMYDAAGDWTTQVGIPAKSGVAGGLIGALPGRIGIATFSPRLDGHGNSVRGVSLFERFSSDMGLHVMDVPSAGRAVVRSNHVLGSGPDALRVLELQGGIGFAGAERVVREVLETDPQESRTAIDLTRVHAIDDVARRMVLEIARRLTLDGHEVYLVDPETVIPDPEPGDGGRVTVIHEVRQAVLPSA</sequence>
<dbReference type="RefSeq" id="WP_205082705.1">
    <property type="nucleotide sequence ID" value="NZ_JAFEUF010000044.1"/>
</dbReference>
<feature type="domain" description="STAS" evidence="7">
    <location>
        <begin position="332"/>
        <end position="396"/>
    </location>
</feature>
<feature type="binding site" evidence="6">
    <location>
        <position position="243"/>
    </location>
    <ligand>
        <name>substrate</name>
    </ligand>
</feature>
<dbReference type="PANTHER" id="PTHR12544">
    <property type="entry name" value="GLUTAMINASE"/>
    <property type="match status" value="1"/>
</dbReference>
<feature type="binding site" evidence="6">
    <location>
        <position position="160"/>
    </location>
    <ligand>
        <name>substrate</name>
    </ligand>
</feature>
<accession>A0ABS2HW22</accession>
<comment type="subunit">
    <text evidence="2 6">Homotetramer.</text>
</comment>